<proteinExistence type="predicted"/>
<organism evidence="2 3">
    <name type="scientific">Phytophthora palmivora</name>
    <dbReference type="NCBI Taxonomy" id="4796"/>
    <lineage>
        <taxon>Eukaryota</taxon>
        <taxon>Sar</taxon>
        <taxon>Stramenopiles</taxon>
        <taxon>Oomycota</taxon>
        <taxon>Peronosporomycetes</taxon>
        <taxon>Peronosporales</taxon>
        <taxon>Peronosporaceae</taxon>
        <taxon>Phytophthora</taxon>
    </lineage>
</organism>
<keyword evidence="1" id="KW-0732">Signal</keyword>
<dbReference type="Proteomes" id="UP000237271">
    <property type="component" value="Unassembled WGS sequence"/>
</dbReference>
<evidence type="ECO:0000313" key="3">
    <source>
        <dbReference type="Proteomes" id="UP000237271"/>
    </source>
</evidence>
<accession>A0A2P4X124</accession>
<keyword evidence="3" id="KW-1185">Reference proteome</keyword>
<evidence type="ECO:0000313" key="2">
    <source>
        <dbReference type="EMBL" id="POM59246.1"/>
    </source>
</evidence>
<gene>
    <name evidence="2" type="ORF">PHPALM_32056</name>
</gene>
<sequence>MCARLLFVAYLVSFLATTAQLNAKLRRCLCYSHSLQRYPLVKQAFWEQVLASDLMVGVSTTKRQQLQLRDERFPRLVLDFSRCKLTTELLESLRQFLADTGMPTTTLECPFSGVKVKRSAKRVVPVALKLVRCRLTADLINRLKTLLMTERRDFGEDSNDMPVRLCVTSLDLSENAMKTEELTVLAELLHEGGRRRQRRWELPLEELVLENALSRTLTTESWAAFRRLKTLLMTERRDFGEDSNDIPVRLCVTSLDLSENAMKTEELTALADYDLVLDRGICGVIFSYAANEKRRHILWNSAHT</sequence>
<dbReference type="InterPro" id="IPR032675">
    <property type="entry name" value="LRR_dom_sf"/>
</dbReference>
<protein>
    <recommendedName>
        <fullName evidence="4">RxLR effector candidate protein</fullName>
    </recommendedName>
</protein>
<feature type="signal peptide" evidence="1">
    <location>
        <begin position="1"/>
        <end position="23"/>
    </location>
</feature>
<dbReference type="Gene3D" id="3.80.10.10">
    <property type="entry name" value="Ribonuclease Inhibitor"/>
    <property type="match status" value="1"/>
</dbReference>
<dbReference type="AlphaFoldDB" id="A0A2P4X124"/>
<dbReference type="OrthoDB" id="120976at2759"/>
<name>A0A2P4X124_9STRA</name>
<dbReference type="EMBL" id="NCKW01017266">
    <property type="protein sequence ID" value="POM59246.1"/>
    <property type="molecule type" value="Genomic_DNA"/>
</dbReference>
<evidence type="ECO:0008006" key="4">
    <source>
        <dbReference type="Google" id="ProtNLM"/>
    </source>
</evidence>
<evidence type="ECO:0000256" key="1">
    <source>
        <dbReference type="SAM" id="SignalP"/>
    </source>
</evidence>
<comment type="caution">
    <text evidence="2">The sequence shown here is derived from an EMBL/GenBank/DDBJ whole genome shotgun (WGS) entry which is preliminary data.</text>
</comment>
<reference evidence="2 3" key="1">
    <citation type="journal article" date="2017" name="Genome Biol. Evol.">
        <title>Phytophthora megakarya and P. palmivora, closely related causal agents of cacao black pod rot, underwent increases in genome sizes and gene numbers by different mechanisms.</title>
        <authorList>
            <person name="Ali S.S."/>
            <person name="Shao J."/>
            <person name="Lary D.J."/>
            <person name="Kronmiller B."/>
            <person name="Shen D."/>
            <person name="Strem M.D."/>
            <person name="Amoako-Attah I."/>
            <person name="Akrofi A.Y."/>
            <person name="Begoude B.A."/>
            <person name="Ten Hoopen G.M."/>
            <person name="Coulibaly K."/>
            <person name="Kebe B.I."/>
            <person name="Melnick R.L."/>
            <person name="Guiltinan M.J."/>
            <person name="Tyler B.M."/>
            <person name="Meinhardt L.W."/>
            <person name="Bailey B.A."/>
        </authorList>
    </citation>
    <scope>NUCLEOTIDE SEQUENCE [LARGE SCALE GENOMIC DNA]</scope>
    <source>
        <strain evidence="3">sbr112.9</strain>
    </source>
</reference>
<feature type="chain" id="PRO_5015122293" description="RxLR effector candidate protein" evidence="1">
    <location>
        <begin position="24"/>
        <end position="304"/>
    </location>
</feature>